<proteinExistence type="predicted"/>
<feature type="transmembrane region" description="Helical" evidence="6">
    <location>
        <begin position="64"/>
        <end position="81"/>
    </location>
</feature>
<dbReference type="RefSeq" id="WP_252168233.1">
    <property type="nucleotide sequence ID" value="NZ_CP084930.1"/>
</dbReference>
<dbReference type="PANTHER" id="PTHR42920:SF24">
    <property type="entry name" value="AROMATIC AMINO ACID EXPORTER YDDG"/>
    <property type="match status" value="1"/>
</dbReference>
<evidence type="ECO:0000256" key="6">
    <source>
        <dbReference type="SAM" id="Phobius"/>
    </source>
</evidence>
<feature type="transmembrane region" description="Helical" evidence="6">
    <location>
        <begin position="205"/>
        <end position="224"/>
    </location>
</feature>
<feature type="domain" description="EamA" evidence="7">
    <location>
        <begin position="143"/>
        <end position="278"/>
    </location>
</feature>
<keyword evidence="9" id="KW-1185">Reference proteome</keyword>
<feature type="transmembrane region" description="Helical" evidence="6">
    <location>
        <begin position="33"/>
        <end position="52"/>
    </location>
</feature>
<dbReference type="InterPro" id="IPR000620">
    <property type="entry name" value="EamA_dom"/>
</dbReference>
<protein>
    <submittedName>
        <fullName evidence="8">DMT family transporter</fullName>
    </submittedName>
</protein>
<keyword evidence="4 6" id="KW-1133">Transmembrane helix</keyword>
<feature type="domain" description="EamA" evidence="7">
    <location>
        <begin position="5"/>
        <end position="133"/>
    </location>
</feature>
<dbReference type="Proteomes" id="UP001056937">
    <property type="component" value="Chromosome 1"/>
</dbReference>
<name>A0ABY4XC13_9SPHN</name>
<feature type="transmembrane region" description="Helical" evidence="6">
    <location>
        <begin position="261"/>
        <end position="279"/>
    </location>
</feature>
<evidence type="ECO:0000313" key="8">
    <source>
        <dbReference type="EMBL" id="USI74430.1"/>
    </source>
</evidence>
<dbReference type="InterPro" id="IPR051258">
    <property type="entry name" value="Diverse_Substrate_Transporter"/>
</dbReference>
<dbReference type="SUPFAM" id="SSF103481">
    <property type="entry name" value="Multidrug resistance efflux transporter EmrE"/>
    <property type="match status" value="2"/>
</dbReference>
<accession>A0ABY4XC13</accession>
<keyword evidence="5 6" id="KW-0472">Membrane</keyword>
<evidence type="ECO:0000256" key="4">
    <source>
        <dbReference type="ARBA" id="ARBA00022989"/>
    </source>
</evidence>
<dbReference type="PANTHER" id="PTHR42920">
    <property type="entry name" value="OS03G0707200 PROTEIN-RELATED"/>
    <property type="match status" value="1"/>
</dbReference>
<feature type="transmembrane region" description="Helical" evidence="6">
    <location>
        <begin position="172"/>
        <end position="193"/>
    </location>
</feature>
<sequence length="295" mass="29919">MRRTAFLMLLVAGLCWGLGFPLGKLALAETDAAHVVLLRFLVAALAALPFALGRAENRALFRSARVLGAGLLYGIAFLVQFEGLARVSVTLAALLVGAMPALIAVSARLLGERTSWQVWGGVAAATLGAALIAGHPGDAGSLLGVALSLGSLLLFLGWFYALKHAPAGGGALAMPAVTVVVATMVLLPLVLVLHGPPPLRLSAPAWAGIIGQGLLSTMVATAAWDYGASRVGSASAGVFINIEPLLGAILGVSLFGDRLTWSLAAGGLLILAGSLAVVLGETPHHDRSDAPPSPA</sequence>
<feature type="transmembrane region" description="Helical" evidence="6">
    <location>
        <begin position="87"/>
        <end position="111"/>
    </location>
</feature>
<evidence type="ECO:0000256" key="2">
    <source>
        <dbReference type="ARBA" id="ARBA00022475"/>
    </source>
</evidence>
<dbReference type="EMBL" id="CP084930">
    <property type="protein sequence ID" value="USI74430.1"/>
    <property type="molecule type" value="Genomic_DNA"/>
</dbReference>
<gene>
    <name evidence="8" type="ORF">LHA26_08265</name>
</gene>
<feature type="transmembrane region" description="Helical" evidence="6">
    <location>
        <begin position="118"/>
        <end position="135"/>
    </location>
</feature>
<comment type="subcellular location">
    <subcellularLocation>
        <location evidence="1">Cell membrane</location>
        <topology evidence="1">Multi-pass membrane protein</topology>
    </subcellularLocation>
</comment>
<organism evidence="8 9">
    <name type="scientific">Sphingomonas morindae</name>
    <dbReference type="NCBI Taxonomy" id="1541170"/>
    <lineage>
        <taxon>Bacteria</taxon>
        <taxon>Pseudomonadati</taxon>
        <taxon>Pseudomonadota</taxon>
        <taxon>Alphaproteobacteria</taxon>
        <taxon>Sphingomonadales</taxon>
        <taxon>Sphingomonadaceae</taxon>
        <taxon>Sphingomonas</taxon>
    </lineage>
</organism>
<evidence type="ECO:0000256" key="3">
    <source>
        <dbReference type="ARBA" id="ARBA00022692"/>
    </source>
</evidence>
<feature type="transmembrane region" description="Helical" evidence="6">
    <location>
        <begin position="236"/>
        <end position="255"/>
    </location>
</feature>
<reference evidence="8" key="1">
    <citation type="journal article" date="2022" name="Toxins">
        <title>Genomic Analysis of Sphingopyxis sp. USTB-05 for Biodegrading Cyanobacterial Hepatotoxins.</title>
        <authorList>
            <person name="Liu C."/>
            <person name="Xu Q."/>
            <person name="Zhao Z."/>
            <person name="Zhang H."/>
            <person name="Liu X."/>
            <person name="Yin C."/>
            <person name="Liu Y."/>
            <person name="Yan H."/>
        </authorList>
    </citation>
    <scope>NUCLEOTIDE SEQUENCE</scope>
    <source>
        <strain evidence="8">NBD5</strain>
    </source>
</reference>
<evidence type="ECO:0000313" key="9">
    <source>
        <dbReference type="Proteomes" id="UP001056937"/>
    </source>
</evidence>
<evidence type="ECO:0000256" key="1">
    <source>
        <dbReference type="ARBA" id="ARBA00004651"/>
    </source>
</evidence>
<evidence type="ECO:0000256" key="5">
    <source>
        <dbReference type="ARBA" id="ARBA00023136"/>
    </source>
</evidence>
<keyword evidence="3 6" id="KW-0812">Transmembrane</keyword>
<feature type="transmembrane region" description="Helical" evidence="6">
    <location>
        <begin position="141"/>
        <end position="160"/>
    </location>
</feature>
<evidence type="ECO:0000259" key="7">
    <source>
        <dbReference type="Pfam" id="PF00892"/>
    </source>
</evidence>
<dbReference type="Pfam" id="PF00892">
    <property type="entry name" value="EamA"/>
    <property type="match status" value="2"/>
</dbReference>
<dbReference type="InterPro" id="IPR037185">
    <property type="entry name" value="EmrE-like"/>
</dbReference>
<keyword evidence="2" id="KW-1003">Cell membrane</keyword>